<dbReference type="GO" id="GO:0010181">
    <property type="term" value="F:FMN binding"/>
    <property type="evidence" value="ECO:0007669"/>
    <property type="project" value="InterPro"/>
</dbReference>
<proteinExistence type="predicted"/>
<evidence type="ECO:0000259" key="3">
    <source>
        <dbReference type="PROSITE" id="PS50902"/>
    </source>
</evidence>
<gene>
    <name evidence="4" type="ORF">SAMN06265348_101451</name>
</gene>
<sequence length="230" mass="25178">MKYIITLSFILSLSCGMLSACSKSKSASSAETNPQMKETDTLENSSDTSANISDSLKNKKALIVYLSRTNNTKAIAEIIQQKTGGKLVALELVTPYPENYKKIVDQVANENSTGYLPPLKTKIDHIGQYDLIFLGFPTWGMQLPPPMKSFLKDNDLSGKTIIPFNSNAGYGIGSTFDTVKEMAPNSTVLEGYSTKGGIERDGVLLVIKDKKAVEVSTQVQSWLQKLKLIK</sequence>
<evidence type="ECO:0000313" key="5">
    <source>
        <dbReference type="Proteomes" id="UP000320300"/>
    </source>
</evidence>
<evidence type="ECO:0000256" key="1">
    <source>
        <dbReference type="SAM" id="MobiDB-lite"/>
    </source>
</evidence>
<dbReference type="InterPro" id="IPR008254">
    <property type="entry name" value="Flavodoxin/NO_synth"/>
</dbReference>
<dbReference type="InterPro" id="IPR029039">
    <property type="entry name" value="Flavoprotein-like_sf"/>
</dbReference>
<keyword evidence="2" id="KW-0732">Signal</keyword>
<dbReference type="PROSITE" id="PS51257">
    <property type="entry name" value="PROKAR_LIPOPROTEIN"/>
    <property type="match status" value="1"/>
</dbReference>
<dbReference type="SUPFAM" id="SSF52218">
    <property type="entry name" value="Flavoproteins"/>
    <property type="match status" value="1"/>
</dbReference>
<dbReference type="PROSITE" id="PS50902">
    <property type="entry name" value="FLAVODOXIN_LIKE"/>
    <property type="match status" value="1"/>
</dbReference>
<dbReference type="Pfam" id="PF12682">
    <property type="entry name" value="Flavodoxin_4"/>
    <property type="match status" value="1"/>
</dbReference>
<dbReference type="Gene3D" id="3.40.50.360">
    <property type="match status" value="1"/>
</dbReference>
<feature type="region of interest" description="Disordered" evidence="1">
    <location>
        <begin position="27"/>
        <end position="50"/>
    </location>
</feature>
<evidence type="ECO:0000256" key="2">
    <source>
        <dbReference type="SAM" id="SignalP"/>
    </source>
</evidence>
<accession>A0A521AU12</accession>
<protein>
    <submittedName>
        <fullName evidence="4">Flavodoxin</fullName>
    </submittedName>
</protein>
<dbReference type="EMBL" id="FXTN01000001">
    <property type="protein sequence ID" value="SMO38294.1"/>
    <property type="molecule type" value="Genomic_DNA"/>
</dbReference>
<reference evidence="4 5" key="1">
    <citation type="submission" date="2017-05" db="EMBL/GenBank/DDBJ databases">
        <authorList>
            <person name="Varghese N."/>
            <person name="Submissions S."/>
        </authorList>
    </citation>
    <scope>NUCLEOTIDE SEQUENCE [LARGE SCALE GENOMIC DNA]</scope>
    <source>
        <strain evidence="4 5">DSM 19036</strain>
    </source>
</reference>
<dbReference type="RefSeq" id="WP_246101297.1">
    <property type="nucleotide sequence ID" value="NZ_CBCSJO010000002.1"/>
</dbReference>
<dbReference type="Proteomes" id="UP000320300">
    <property type="component" value="Unassembled WGS sequence"/>
</dbReference>
<dbReference type="PANTHER" id="PTHR39201">
    <property type="entry name" value="EXPORTED PROTEIN-RELATED"/>
    <property type="match status" value="1"/>
</dbReference>
<keyword evidence="5" id="KW-1185">Reference proteome</keyword>
<feature type="compositionally biased region" description="Polar residues" evidence="1">
    <location>
        <begin position="31"/>
        <end position="50"/>
    </location>
</feature>
<dbReference type="AlphaFoldDB" id="A0A521AU12"/>
<evidence type="ECO:0000313" key="4">
    <source>
        <dbReference type="EMBL" id="SMO38294.1"/>
    </source>
</evidence>
<name>A0A521AU12_9SPHI</name>
<organism evidence="4 5">
    <name type="scientific">Pedobacter westerhofensis</name>
    <dbReference type="NCBI Taxonomy" id="425512"/>
    <lineage>
        <taxon>Bacteria</taxon>
        <taxon>Pseudomonadati</taxon>
        <taxon>Bacteroidota</taxon>
        <taxon>Sphingobacteriia</taxon>
        <taxon>Sphingobacteriales</taxon>
        <taxon>Sphingobacteriaceae</taxon>
        <taxon>Pedobacter</taxon>
    </lineage>
</organism>
<feature type="domain" description="Flavodoxin-like" evidence="3">
    <location>
        <begin position="61"/>
        <end position="227"/>
    </location>
</feature>
<feature type="signal peptide" evidence="2">
    <location>
        <begin position="1"/>
        <end position="20"/>
    </location>
</feature>
<feature type="chain" id="PRO_5022093067" evidence="2">
    <location>
        <begin position="21"/>
        <end position="230"/>
    </location>
</feature>
<dbReference type="PANTHER" id="PTHR39201:SF1">
    <property type="entry name" value="FLAVODOXIN-LIKE DOMAIN-CONTAINING PROTEIN"/>
    <property type="match status" value="1"/>
</dbReference>